<dbReference type="OrthoDB" id="76265at2759"/>
<dbReference type="Pfam" id="PF13640">
    <property type="entry name" value="2OG-FeII_Oxy_3"/>
    <property type="match status" value="1"/>
</dbReference>
<comment type="cofactor">
    <cofactor evidence="1">
        <name>L-ascorbate</name>
        <dbReference type="ChEBI" id="CHEBI:38290"/>
    </cofactor>
</comment>
<dbReference type="EMBL" id="CAACVS010000470">
    <property type="protein sequence ID" value="VEU42719.1"/>
    <property type="molecule type" value="Genomic_DNA"/>
</dbReference>
<dbReference type="InterPro" id="IPR051559">
    <property type="entry name" value="HIF_prolyl_hydroxylases"/>
</dbReference>
<keyword evidence="10" id="KW-1185">Reference proteome</keyword>
<evidence type="ECO:0000256" key="4">
    <source>
        <dbReference type="ARBA" id="ARBA00022964"/>
    </source>
</evidence>
<protein>
    <recommendedName>
        <fullName evidence="8">Fe2OG dioxygenase domain-containing protein</fullName>
    </recommendedName>
</protein>
<evidence type="ECO:0000256" key="2">
    <source>
        <dbReference type="ARBA" id="ARBA00022723"/>
    </source>
</evidence>
<dbReference type="InterPro" id="IPR006620">
    <property type="entry name" value="Pro_4_hyd_alph"/>
</dbReference>
<evidence type="ECO:0000256" key="3">
    <source>
        <dbReference type="ARBA" id="ARBA00022896"/>
    </source>
</evidence>
<evidence type="ECO:0000256" key="6">
    <source>
        <dbReference type="ARBA" id="ARBA00023004"/>
    </source>
</evidence>
<dbReference type="AlphaFoldDB" id="A0A448ZL00"/>
<keyword evidence="2" id="KW-0479">Metal-binding</keyword>
<dbReference type="SMART" id="SM00702">
    <property type="entry name" value="P4Hc"/>
    <property type="match status" value="1"/>
</dbReference>
<evidence type="ECO:0000256" key="7">
    <source>
        <dbReference type="SAM" id="Phobius"/>
    </source>
</evidence>
<evidence type="ECO:0000256" key="1">
    <source>
        <dbReference type="ARBA" id="ARBA00001961"/>
    </source>
</evidence>
<dbReference type="Gene3D" id="2.60.120.620">
    <property type="entry name" value="q2cbj1_9rhob like domain"/>
    <property type="match status" value="1"/>
</dbReference>
<evidence type="ECO:0000313" key="9">
    <source>
        <dbReference type="EMBL" id="VEU42719.1"/>
    </source>
</evidence>
<dbReference type="PANTHER" id="PTHR12907">
    <property type="entry name" value="EGL NINE HOMOLOG-RELATED"/>
    <property type="match status" value="1"/>
</dbReference>
<sequence length="381" mass="41010">MKSARGHTGSSSSPILIRGAMLLHRVAEFAIFAVLAIATTTIFSNVVAGRGGVGPVAAESSTAGPFADAFAPTYIAPAISRHARHYVSIHTNTRPESPGGSSLAALAAASDVPRLGPDDLETLKSQGYVVVEDFLPSDSEWKNSLRSDVLQLREKNKFKIARIGQDSTNTLNEEIRVAETCFLGRNKAELRDVPSADRERLYDVLDALRQDLEDHGAKGNKLDEGLSEFLYAYYPTGGFYRRHRDAIKGSASFLREYSLLLYLNDDSYDAETDGGRLRIHMDSGGDFLPAGEAPLFQDVDACGGTLVLFESDRFPHEVLDTVRERFAVVGWYNRPMSIGDLASINSESGGVGDSASDPIRLAGLAVAAGLVTVGLINLLGS</sequence>
<dbReference type="GO" id="GO:0031543">
    <property type="term" value="F:peptidyl-proline dioxygenase activity"/>
    <property type="evidence" value="ECO:0007669"/>
    <property type="project" value="TreeGrafter"/>
</dbReference>
<dbReference type="InterPro" id="IPR044862">
    <property type="entry name" value="Pro_4_hyd_alph_FE2OG_OXY"/>
</dbReference>
<keyword evidence="3" id="KW-0847">Vitamin C</keyword>
<keyword evidence="7" id="KW-1133">Transmembrane helix</keyword>
<keyword evidence="7" id="KW-0812">Transmembrane</keyword>
<evidence type="ECO:0000259" key="8">
    <source>
        <dbReference type="PROSITE" id="PS51471"/>
    </source>
</evidence>
<organism evidence="9 10">
    <name type="scientific">Pseudo-nitzschia multistriata</name>
    <dbReference type="NCBI Taxonomy" id="183589"/>
    <lineage>
        <taxon>Eukaryota</taxon>
        <taxon>Sar</taxon>
        <taxon>Stramenopiles</taxon>
        <taxon>Ochrophyta</taxon>
        <taxon>Bacillariophyta</taxon>
        <taxon>Bacillariophyceae</taxon>
        <taxon>Bacillariophycidae</taxon>
        <taxon>Bacillariales</taxon>
        <taxon>Bacillariaceae</taxon>
        <taxon>Pseudo-nitzschia</taxon>
    </lineage>
</organism>
<dbReference type="InterPro" id="IPR005123">
    <property type="entry name" value="Oxoglu/Fe-dep_dioxygenase_dom"/>
</dbReference>
<dbReference type="Proteomes" id="UP000291116">
    <property type="component" value="Unassembled WGS sequence"/>
</dbReference>
<dbReference type="GO" id="GO:0031418">
    <property type="term" value="F:L-ascorbic acid binding"/>
    <property type="evidence" value="ECO:0007669"/>
    <property type="project" value="UniProtKB-KW"/>
</dbReference>
<keyword evidence="7" id="KW-0472">Membrane</keyword>
<keyword evidence="4" id="KW-0223">Dioxygenase</keyword>
<dbReference type="GO" id="GO:0008198">
    <property type="term" value="F:ferrous iron binding"/>
    <property type="evidence" value="ECO:0007669"/>
    <property type="project" value="TreeGrafter"/>
</dbReference>
<evidence type="ECO:0000256" key="5">
    <source>
        <dbReference type="ARBA" id="ARBA00023002"/>
    </source>
</evidence>
<dbReference type="PANTHER" id="PTHR12907:SF26">
    <property type="entry name" value="HIF PROLYL HYDROXYLASE, ISOFORM C"/>
    <property type="match status" value="1"/>
</dbReference>
<feature type="domain" description="Fe2OG dioxygenase" evidence="8">
    <location>
        <begin position="225"/>
        <end position="334"/>
    </location>
</feature>
<keyword evidence="5" id="KW-0560">Oxidoreductase</keyword>
<feature type="transmembrane region" description="Helical" evidence="7">
    <location>
        <begin position="21"/>
        <end position="43"/>
    </location>
</feature>
<dbReference type="PROSITE" id="PS51471">
    <property type="entry name" value="FE2OG_OXY"/>
    <property type="match status" value="1"/>
</dbReference>
<proteinExistence type="predicted"/>
<keyword evidence="6" id="KW-0408">Iron</keyword>
<dbReference type="GO" id="GO:0071456">
    <property type="term" value="P:cellular response to hypoxia"/>
    <property type="evidence" value="ECO:0007669"/>
    <property type="project" value="TreeGrafter"/>
</dbReference>
<evidence type="ECO:0000313" key="10">
    <source>
        <dbReference type="Proteomes" id="UP000291116"/>
    </source>
</evidence>
<gene>
    <name evidence="9" type="ORF">PSNMU_V1.4_AUG-EV-PASAV3_0097050</name>
</gene>
<name>A0A448ZL00_9STRA</name>
<reference evidence="9 10" key="1">
    <citation type="submission" date="2019-01" db="EMBL/GenBank/DDBJ databases">
        <authorList>
            <person name="Ferrante I. M."/>
        </authorList>
    </citation>
    <scope>NUCLEOTIDE SEQUENCE [LARGE SCALE GENOMIC DNA]</scope>
    <source>
        <strain evidence="9 10">B856</strain>
    </source>
</reference>
<accession>A0A448ZL00</accession>